<protein>
    <submittedName>
        <fullName evidence="1">Uncharacterized protein</fullName>
    </submittedName>
</protein>
<proteinExistence type="predicted"/>
<comment type="caution">
    <text evidence="1">The sequence shown here is derived from an EMBL/GenBank/DDBJ whole genome shotgun (WGS) entry which is preliminary data.</text>
</comment>
<reference evidence="1 2" key="1">
    <citation type="submission" date="2016-10" db="EMBL/GenBank/DDBJ databases">
        <authorList>
            <person name="Varghese N."/>
            <person name="Submissions S."/>
        </authorList>
    </citation>
    <scope>NUCLEOTIDE SEQUENCE [LARGE SCALE GENOMIC DNA]</scope>
    <source>
        <strain evidence="1 2">DSM 17997</strain>
    </source>
</reference>
<dbReference type="EMBL" id="FNQC01000019">
    <property type="protein sequence ID" value="SDZ51710.1"/>
    <property type="molecule type" value="Genomic_DNA"/>
</dbReference>
<evidence type="ECO:0000313" key="1">
    <source>
        <dbReference type="EMBL" id="SDZ51710.1"/>
    </source>
</evidence>
<name>A0A1H3TNM2_9BACT</name>
<gene>
    <name evidence="1" type="ORF">SAMN05444412_11955</name>
</gene>
<dbReference type="Proteomes" id="UP000199663">
    <property type="component" value="Unassembled WGS sequence"/>
</dbReference>
<accession>A0A1H3TNM2</accession>
<evidence type="ECO:0000313" key="2">
    <source>
        <dbReference type="Proteomes" id="UP000199663"/>
    </source>
</evidence>
<keyword evidence="2" id="KW-1185">Reference proteome</keyword>
<sequence>MRMRKSKTATLSRKLLVLNSLINVTESILIPKNKHVDPFLDQDKAGKRYPQNLERNPSPILGLRKFHLSLRGFTCAFEFGLGEKRGPVGGMA</sequence>
<organism evidence="1 2">
    <name type="scientific">Rhodonellum ikkaensis</name>
    <dbReference type="NCBI Taxonomy" id="336829"/>
    <lineage>
        <taxon>Bacteria</taxon>
        <taxon>Pseudomonadati</taxon>
        <taxon>Bacteroidota</taxon>
        <taxon>Cytophagia</taxon>
        <taxon>Cytophagales</taxon>
        <taxon>Cytophagaceae</taxon>
        <taxon>Rhodonellum</taxon>
    </lineage>
</organism>